<keyword evidence="2" id="KW-1185">Reference proteome</keyword>
<dbReference type="EMBL" id="CP030118">
    <property type="protein sequence ID" value="QDL10736.1"/>
    <property type="molecule type" value="Genomic_DNA"/>
</dbReference>
<gene>
    <name evidence="1" type="ORF">DP114_25065</name>
</gene>
<dbReference type="RefSeq" id="WP_169264634.1">
    <property type="nucleotide sequence ID" value="NZ_CAWOXK010000001.1"/>
</dbReference>
<name>A0A856MP57_9CYAN</name>
<protein>
    <submittedName>
        <fullName evidence="1">Uncharacterized protein</fullName>
    </submittedName>
</protein>
<reference evidence="1 2" key="1">
    <citation type="submission" date="2018-06" db="EMBL/GenBank/DDBJ databases">
        <title>Comparative genomics of Brasilonema spp. strains.</title>
        <authorList>
            <person name="Alvarenga D.O."/>
            <person name="Fiore M.F."/>
            <person name="Varani A.M."/>
        </authorList>
    </citation>
    <scope>NUCLEOTIDE SEQUENCE [LARGE SCALE GENOMIC DNA]</scope>
    <source>
        <strain evidence="1 2">CENA114</strain>
    </source>
</reference>
<dbReference type="AlphaFoldDB" id="A0A856MP57"/>
<dbReference type="Proteomes" id="UP000503129">
    <property type="component" value="Chromosome"/>
</dbReference>
<evidence type="ECO:0000313" key="1">
    <source>
        <dbReference type="EMBL" id="QDL10736.1"/>
    </source>
</evidence>
<proteinExistence type="predicted"/>
<accession>A0A856MP57</accession>
<organism evidence="1 2">
    <name type="scientific">Brasilonema sennae CENA114</name>
    <dbReference type="NCBI Taxonomy" id="415709"/>
    <lineage>
        <taxon>Bacteria</taxon>
        <taxon>Bacillati</taxon>
        <taxon>Cyanobacteriota</taxon>
        <taxon>Cyanophyceae</taxon>
        <taxon>Nostocales</taxon>
        <taxon>Scytonemataceae</taxon>
        <taxon>Brasilonema</taxon>
        <taxon>Bromeliae group (in: Brasilonema)</taxon>
    </lineage>
</organism>
<sequence length="211" mass="23041">MKITHPKYQKNQFQKYLVTTASCLLIVLSTSVNLVKAQSTDRDKPTPLTSNEVTGPINKDSLNEHFYTFMAGAGEVVVTVDAFCQEGGVVEAYVDLFDTNAQEIASLSPSGSCVIGSPQSERKVKRLQFRRQIPVIMRIKPQIVSVSRQEIGSYKVQVRGAVNLSGAQSSPAGSSASVLTVPKKGTLRIEMNDGTVQQVDLGRVRRVQVQE</sequence>
<dbReference type="KEGG" id="bsen:DP114_25065"/>
<evidence type="ECO:0000313" key="2">
    <source>
        <dbReference type="Proteomes" id="UP000503129"/>
    </source>
</evidence>